<organism evidence="1 2">
    <name type="scientific">Phaseolus coccineus</name>
    <name type="common">Scarlet runner bean</name>
    <name type="synonym">Phaseolus multiflorus</name>
    <dbReference type="NCBI Taxonomy" id="3886"/>
    <lineage>
        <taxon>Eukaryota</taxon>
        <taxon>Viridiplantae</taxon>
        <taxon>Streptophyta</taxon>
        <taxon>Embryophyta</taxon>
        <taxon>Tracheophyta</taxon>
        <taxon>Spermatophyta</taxon>
        <taxon>Magnoliopsida</taxon>
        <taxon>eudicotyledons</taxon>
        <taxon>Gunneridae</taxon>
        <taxon>Pentapetalae</taxon>
        <taxon>rosids</taxon>
        <taxon>fabids</taxon>
        <taxon>Fabales</taxon>
        <taxon>Fabaceae</taxon>
        <taxon>Papilionoideae</taxon>
        <taxon>50 kb inversion clade</taxon>
        <taxon>NPAAA clade</taxon>
        <taxon>indigoferoid/millettioid clade</taxon>
        <taxon>Phaseoleae</taxon>
        <taxon>Phaseolus</taxon>
    </lineage>
</organism>
<dbReference type="AlphaFoldDB" id="A0AAN9MFN3"/>
<evidence type="ECO:0000313" key="1">
    <source>
        <dbReference type="EMBL" id="KAK7351969.1"/>
    </source>
</evidence>
<sequence>MLRGLVLPAHGIMDKGESIAWFPTGRKGLGLDVNCKVGIDPRLHKEIATTTTTLERTEWRALYLSNEWWGDRNRFCRSGFPLSQEGQGRKENAIHLFVPGTRHNSLRKARETRKAGVNLFTSSGYELYLASKANPFTSEILPNPNYKERKGFRFYSRPLDIISYQPHPGDFCVTLSCSILDP</sequence>
<dbReference type="EMBL" id="JAYMYR010000007">
    <property type="protein sequence ID" value="KAK7351969.1"/>
    <property type="molecule type" value="Genomic_DNA"/>
</dbReference>
<keyword evidence="2" id="KW-1185">Reference proteome</keyword>
<evidence type="ECO:0000313" key="2">
    <source>
        <dbReference type="Proteomes" id="UP001374584"/>
    </source>
</evidence>
<gene>
    <name evidence="1" type="ORF">VNO80_17383</name>
</gene>
<comment type="caution">
    <text evidence="1">The sequence shown here is derived from an EMBL/GenBank/DDBJ whole genome shotgun (WGS) entry which is preliminary data.</text>
</comment>
<dbReference type="Proteomes" id="UP001374584">
    <property type="component" value="Unassembled WGS sequence"/>
</dbReference>
<name>A0AAN9MFN3_PHACN</name>
<reference evidence="1 2" key="1">
    <citation type="submission" date="2024-01" db="EMBL/GenBank/DDBJ databases">
        <title>The genomes of 5 underutilized Papilionoideae crops provide insights into root nodulation and disease resistanc.</title>
        <authorList>
            <person name="Jiang F."/>
        </authorList>
    </citation>
    <scope>NUCLEOTIDE SEQUENCE [LARGE SCALE GENOMIC DNA]</scope>
    <source>
        <strain evidence="1">JINMINGXINNONG_FW02</strain>
        <tissue evidence="1">Leaves</tissue>
    </source>
</reference>
<proteinExistence type="predicted"/>
<protein>
    <submittedName>
        <fullName evidence="1">Uncharacterized protein</fullName>
    </submittedName>
</protein>
<accession>A0AAN9MFN3</accession>